<comment type="caution">
    <text evidence="3">The sequence shown here is derived from an EMBL/GenBank/DDBJ whole genome shotgun (WGS) entry which is preliminary data.</text>
</comment>
<feature type="transmembrane region" description="Helical" evidence="1">
    <location>
        <begin position="69"/>
        <end position="91"/>
    </location>
</feature>
<evidence type="ECO:0000256" key="1">
    <source>
        <dbReference type="SAM" id="Phobius"/>
    </source>
</evidence>
<dbReference type="InterPro" id="IPR014756">
    <property type="entry name" value="Ig_E-set"/>
</dbReference>
<keyword evidence="1" id="KW-1133">Transmembrane helix</keyword>
<dbReference type="GO" id="GO:0006790">
    <property type="term" value="P:sulfur compound metabolic process"/>
    <property type="evidence" value="ECO:0007669"/>
    <property type="project" value="TreeGrafter"/>
</dbReference>
<dbReference type="GO" id="GO:0008482">
    <property type="term" value="F:sulfite oxidase activity"/>
    <property type="evidence" value="ECO:0007669"/>
    <property type="project" value="TreeGrafter"/>
</dbReference>
<dbReference type="GO" id="GO:0020037">
    <property type="term" value="F:heme binding"/>
    <property type="evidence" value="ECO:0007669"/>
    <property type="project" value="TreeGrafter"/>
</dbReference>
<keyword evidence="4" id="KW-1185">Reference proteome</keyword>
<dbReference type="EMBL" id="RBAL01000038">
    <property type="protein sequence ID" value="RKN35113.1"/>
    <property type="molecule type" value="Genomic_DNA"/>
</dbReference>
<dbReference type="InterPro" id="IPR036374">
    <property type="entry name" value="OxRdtase_Mopterin-bd_sf"/>
</dbReference>
<dbReference type="Proteomes" id="UP000272474">
    <property type="component" value="Unassembled WGS sequence"/>
</dbReference>
<dbReference type="InterPro" id="IPR008335">
    <property type="entry name" value="Mopterin_OxRdtase_euk"/>
</dbReference>
<dbReference type="RefSeq" id="WP_120685174.1">
    <property type="nucleotide sequence ID" value="NZ_RBAL01000038.1"/>
</dbReference>
<gene>
    <name evidence="3" type="ORF">D7294_31105</name>
</gene>
<dbReference type="PANTHER" id="PTHR19372:SF7">
    <property type="entry name" value="SULFITE OXIDASE, MITOCHONDRIAL"/>
    <property type="match status" value="1"/>
</dbReference>
<dbReference type="Gene3D" id="3.90.420.10">
    <property type="entry name" value="Oxidoreductase, molybdopterin-binding domain"/>
    <property type="match status" value="1"/>
</dbReference>
<dbReference type="SUPFAM" id="SSF56524">
    <property type="entry name" value="Oxidoreductase molybdopterin-binding domain"/>
    <property type="match status" value="1"/>
</dbReference>
<dbReference type="GO" id="GO:0043546">
    <property type="term" value="F:molybdopterin cofactor binding"/>
    <property type="evidence" value="ECO:0007669"/>
    <property type="project" value="TreeGrafter"/>
</dbReference>
<organism evidence="3 4">
    <name type="scientific">Streptomyces hoynatensis</name>
    <dbReference type="NCBI Taxonomy" id="1141874"/>
    <lineage>
        <taxon>Bacteria</taxon>
        <taxon>Bacillati</taxon>
        <taxon>Actinomycetota</taxon>
        <taxon>Actinomycetes</taxon>
        <taxon>Kitasatosporales</taxon>
        <taxon>Streptomycetaceae</taxon>
        <taxon>Streptomyces</taxon>
    </lineage>
</organism>
<sequence>MGGVRSHRALGALNGVLAAGAGLATGELAAAPVRGEASPVTAVGDAVIDLSPAAVTRWAIEVFGSHDKAALRAGIVVLLGLAAAALGVLAARHRPAGPAGALAFGAVGVAAAVTRPGAGPADALPSLCAAVAAGGALALLTARLRPAPAAPPGAAFDRRRFLAAASSTAAASALAGLLGGRLRATGDAAAEATRAATVIPPADSPAAAVPAGASLDVEGLGPFLTPNRDFYRIDTALRVPRVDAAGWRLRIHGLGVARELTLGFEDLLRRELIERDVTLTCVSNPVGGDLVGNARWTGVRLADLLREAGVRAPSEGGRADQLLARSVDGMTLGSPVETVLDGRDALLAVAMNGEPLPFEHGFPVRMVVPGLYGYVSACKWLRELELTTFDAYDAYWVARGWAAKGPIKTQSRIDTPGPSRSPRAGTVPVAGVAWAQHTGISRVEVRVDGGPWQEATLAAQDTVDTWRQWVWHWEATAGEHELQVRATDRDGVVQTESEAPADDGATGRHRVRVRVEP</sequence>
<dbReference type="PANTHER" id="PTHR19372">
    <property type="entry name" value="SULFITE REDUCTASE"/>
    <property type="match status" value="1"/>
</dbReference>
<proteinExistence type="predicted"/>
<feature type="transmembrane region" description="Helical" evidence="1">
    <location>
        <begin position="123"/>
        <end position="140"/>
    </location>
</feature>
<dbReference type="OrthoDB" id="9795587at2"/>
<dbReference type="PRINTS" id="PR00407">
    <property type="entry name" value="EUMOPTERIN"/>
</dbReference>
<dbReference type="InterPro" id="IPR000572">
    <property type="entry name" value="OxRdtase_Mopterin-bd_dom"/>
</dbReference>
<dbReference type="Gene3D" id="2.60.40.650">
    <property type="match status" value="1"/>
</dbReference>
<protein>
    <submittedName>
        <fullName evidence="3">Molybdopterin-binding oxidoreductase</fullName>
    </submittedName>
</protein>
<dbReference type="SUPFAM" id="SSF81296">
    <property type="entry name" value="E set domains"/>
    <property type="match status" value="1"/>
</dbReference>
<dbReference type="AlphaFoldDB" id="A0A3A9YE22"/>
<keyword evidence="1" id="KW-0812">Transmembrane</keyword>
<dbReference type="Pfam" id="PF00174">
    <property type="entry name" value="Oxidored_molyb"/>
    <property type="match status" value="1"/>
</dbReference>
<feature type="domain" description="Oxidoreductase molybdopterin-binding" evidence="2">
    <location>
        <begin position="237"/>
        <end position="396"/>
    </location>
</feature>
<evidence type="ECO:0000259" key="2">
    <source>
        <dbReference type="Pfam" id="PF00174"/>
    </source>
</evidence>
<feature type="transmembrane region" description="Helical" evidence="1">
    <location>
        <begin position="161"/>
        <end position="180"/>
    </location>
</feature>
<feature type="transmembrane region" description="Helical" evidence="1">
    <location>
        <begin position="98"/>
        <end position="117"/>
    </location>
</feature>
<keyword evidence="1" id="KW-0472">Membrane</keyword>
<accession>A0A3A9YE22</accession>
<name>A0A3A9YE22_9ACTN</name>
<evidence type="ECO:0000313" key="3">
    <source>
        <dbReference type="EMBL" id="RKN35113.1"/>
    </source>
</evidence>
<evidence type="ECO:0000313" key="4">
    <source>
        <dbReference type="Proteomes" id="UP000272474"/>
    </source>
</evidence>
<reference evidence="3 4" key="1">
    <citation type="journal article" date="2014" name="Int. J. Syst. Evol. Microbiol.">
        <title>Streptomyces hoynatensis sp. nov., isolated from deep marine sediment.</title>
        <authorList>
            <person name="Veyisoglu A."/>
            <person name="Sahin N."/>
        </authorList>
    </citation>
    <scope>NUCLEOTIDE SEQUENCE [LARGE SCALE GENOMIC DNA]</scope>
    <source>
        <strain evidence="3 4">KCTC 29097</strain>
    </source>
</reference>